<dbReference type="Pfam" id="PF02653">
    <property type="entry name" value="BPD_transp_2"/>
    <property type="match status" value="2"/>
</dbReference>
<keyword evidence="5" id="KW-0547">Nucleotide-binding</keyword>
<feature type="transmembrane region" description="Helical" evidence="10">
    <location>
        <begin position="299"/>
        <end position="319"/>
    </location>
</feature>
<keyword evidence="7 10" id="KW-1133">Transmembrane helix</keyword>
<feature type="transmembrane region" description="Helical" evidence="10">
    <location>
        <begin position="95"/>
        <end position="115"/>
    </location>
</feature>
<evidence type="ECO:0000313" key="13">
    <source>
        <dbReference type="Proteomes" id="UP000635606"/>
    </source>
</evidence>
<dbReference type="GO" id="GO:0005524">
    <property type="term" value="F:ATP binding"/>
    <property type="evidence" value="ECO:0007669"/>
    <property type="project" value="UniProtKB-KW"/>
</dbReference>
<dbReference type="Pfam" id="PF12399">
    <property type="entry name" value="BCA_ABC_TP_C"/>
    <property type="match status" value="1"/>
</dbReference>
<dbReference type="InterPro" id="IPR003593">
    <property type="entry name" value="AAA+_ATPase"/>
</dbReference>
<reference evidence="12" key="1">
    <citation type="submission" date="2021-01" db="EMBL/GenBank/DDBJ databases">
        <title>Whole genome shotgun sequence of Virgisporangium ochraceum NBRC 16418.</title>
        <authorList>
            <person name="Komaki H."/>
            <person name="Tamura T."/>
        </authorList>
    </citation>
    <scope>NUCLEOTIDE SEQUENCE</scope>
    <source>
        <strain evidence="12">NBRC 16418</strain>
    </source>
</reference>
<name>A0A8J4EFW1_9ACTN</name>
<feature type="transmembrane region" description="Helical" evidence="10">
    <location>
        <begin position="378"/>
        <end position="398"/>
    </location>
</feature>
<evidence type="ECO:0000256" key="5">
    <source>
        <dbReference type="ARBA" id="ARBA00022741"/>
    </source>
</evidence>
<evidence type="ECO:0000313" key="12">
    <source>
        <dbReference type="EMBL" id="GIJ70512.1"/>
    </source>
</evidence>
<feature type="transmembrane region" description="Helical" evidence="10">
    <location>
        <begin position="6"/>
        <end position="26"/>
    </location>
</feature>
<dbReference type="Gene3D" id="3.40.50.300">
    <property type="entry name" value="P-loop containing nucleotide triphosphate hydrolases"/>
    <property type="match status" value="1"/>
</dbReference>
<evidence type="ECO:0000256" key="2">
    <source>
        <dbReference type="ARBA" id="ARBA00022448"/>
    </source>
</evidence>
<dbReference type="InterPro" id="IPR051120">
    <property type="entry name" value="ABC_AA/LPS_Transport"/>
</dbReference>
<evidence type="ECO:0000256" key="6">
    <source>
        <dbReference type="ARBA" id="ARBA00022840"/>
    </source>
</evidence>
<protein>
    <submittedName>
        <fullName evidence="12">ABC transporter</fullName>
    </submittedName>
</protein>
<dbReference type="PROSITE" id="PS50893">
    <property type="entry name" value="ABC_TRANSPORTER_2"/>
    <property type="match status" value="1"/>
</dbReference>
<dbReference type="GO" id="GO:0016887">
    <property type="term" value="F:ATP hydrolysis activity"/>
    <property type="evidence" value="ECO:0007669"/>
    <property type="project" value="InterPro"/>
</dbReference>
<dbReference type="CDD" id="cd06582">
    <property type="entry name" value="TM_PBP1_LivH_like"/>
    <property type="match status" value="1"/>
</dbReference>
<dbReference type="Pfam" id="PF00005">
    <property type="entry name" value="ABC_tran"/>
    <property type="match status" value="1"/>
</dbReference>
<keyword evidence="8 10" id="KW-0472">Membrane</keyword>
<dbReference type="RefSeq" id="WP_203930409.1">
    <property type="nucleotide sequence ID" value="NZ_BOPH01000081.1"/>
</dbReference>
<evidence type="ECO:0000256" key="9">
    <source>
        <dbReference type="SAM" id="MobiDB-lite"/>
    </source>
</evidence>
<evidence type="ECO:0000256" key="4">
    <source>
        <dbReference type="ARBA" id="ARBA00022692"/>
    </source>
</evidence>
<sequence>MEIVQFILLGLGIGAIYSLLGQGLVLIYRGSGIVNFAQGSFVMVGGFAYYEFRVSLDWPAVPSVVLATAVGVLFGVAVQYLILRPMRTSSPIERVIATLGVLLTLQAAAVLRYGVSSTSVPSFLPTNAVEPLPGASLGVDRLIILVIGVVLTVALYCVFRFTAFGRVASAMAENQRAVASLGHSPDRIAVANWALAAGIAALAGALIGPITYLQPTQLTLLVVPALAAALLARFVSFPIAFAGALGIGVVQSLLTRYVTVTGWGDSVPFVVIVAYLVLRGSSLPLRSHVLERLPSVGDGRIRVVPTVVVVGAFAFLIAFVVPPVWAQALTVTMAFGILTLSVTVVTGYAGQLSLAQYVLAGSGAFAAATFVSRAGWSFLPALLGAMAAAALVGVLVALPALRTRGINLAIATLGMGIVLFSLVLSDFKFAGGDTGIPIEEPSILGWEFGAILHPYNYGLVTLAALTLSALAVANLRRGRVGRRLLAVRSNERAAAALGVNVYVGKLYAFALASALAALAGVLLAFQGVTVLPAQFDVLTSITVIGVAVVGGIGTIGGAMLAATLLPGGVGTQILHGADNLERFLPLISGLFLLYVLRSGRNGLYEMNAHLVRRIGKLLRVPSVKARPPKARPPESATVEEQHDRPPSRTLRVSDLRVQFGGVVAVDDVSLDLVPGEVHGLIGPNGAGKTTVIDALTGFVRPTRGTIRLDDVAIGPWSARRRARAGLARSFQSLELFADLSVRENLAVACDDGGGRRYLSDLVAPGRIRLTPPALAAIREFRLEDDLDRKPGELAFGKRRLVAIARAVAADPRVLLLDEPAAGLSDDEARELGTLIRTLARDWDMGVLLVEHNVDLVLSTCDRVTVLEAGAVLARGTPREVARDPRVVSAYLGREADEADETDEGARV</sequence>
<dbReference type="GO" id="GO:0005886">
    <property type="term" value="C:plasma membrane"/>
    <property type="evidence" value="ECO:0007669"/>
    <property type="project" value="UniProtKB-SubCell"/>
</dbReference>
<comment type="subcellular location">
    <subcellularLocation>
        <location evidence="1">Cell membrane</location>
        <topology evidence="1">Multi-pass membrane protein</topology>
    </subcellularLocation>
</comment>
<keyword evidence="6" id="KW-0067">ATP-binding</keyword>
<dbReference type="GO" id="GO:0015658">
    <property type="term" value="F:branched-chain amino acid transmembrane transporter activity"/>
    <property type="evidence" value="ECO:0007669"/>
    <property type="project" value="InterPro"/>
</dbReference>
<dbReference type="InterPro" id="IPR003439">
    <property type="entry name" value="ABC_transporter-like_ATP-bd"/>
</dbReference>
<feature type="transmembrane region" description="Helical" evidence="10">
    <location>
        <begin position="405"/>
        <end position="424"/>
    </location>
</feature>
<feature type="transmembrane region" description="Helical" evidence="10">
    <location>
        <begin position="64"/>
        <end position="83"/>
    </location>
</feature>
<keyword evidence="13" id="KW-1185">Reference proteome</keyword>
<feature type="transmembrane region" description="Helical" evidence="10">
    <location>
        <begin position="142"/>
        <end position="167"/>
    </location>
</feature>
<organism evidence="12 13">
    <name type="scientific">Virgisporangium ochraceum</name>
    <dbReference type="NCBI Taxonomy" id="65505"/>
    <lineage>
        <taxon>Bacteria</taxon>
        <taxon>Bacillati</taxon>
        <taxon>Actinomycetota</taxon>
        <taxon>Actinomycetes</taxon>
        <taxon>Micromonosporales</taxon>
        <taxon>Micromonosporaceae</taxon>
        <taxon>Virgisporangium</taxon>
    </lineage>
</organism>
<feature type="transmembrane region" description="Helical" evidence="10">
    <location>
        <begin position="33"/>
        <end position="52"/>
    </location>
</feature>
<dbReference type="InterPro" id="IPR043428">
    <property type="entry name" value="LivM-like"/>
</dbReference>
<feature type="domain" description="ABC transporter" evidence="11">
    <location>
        <begin position="650"/>
        <end position="893"/>
    </location>
</feature>
<evidence type="ECO:0000256" key="1">
    <source>
        <dbReference type="ARBA" id="ARBA00004651"/>
    </source>
</evidence>
<evidence type="ECO:0000256" key="8">
    <source>
        <dbReference type="ARBA" id="ARBA00023136"/>
    </source>
</evidence>
<keyword evidence="3" id="KW-1003">Cell membrane</keyword>
<keyword evidence="4 10" id="KW-0812">Transmembrane</keyword>
<dbReference type="InterPro" id="IPR032823">
    <property type="entry name" value="BCA_ABC_TP_C"/>
</dbReference>
<dbReference type="PANTHER" id="PTHR45772:SF2">
    <property type="entry name" value="ABC TRANSPORTER ATP-BINDING PROTEIN"/>
    <property type="match status" value="1"/>
</dbReference>
<accession>A0A8J4EFW1</accession>
<dbReference type="InterPro" id="IPR027417">
    <property type="entry name" value="P-loop_NTPase"/>
</dbReference>
<dbReference type="CDD" id="cd03219">
    <property type="entry name" value="ABC_Mj1267_LivG_branched"/>
    <property type="match status" value="1"/>
</dbReference>
<dbReference type="PANTHER" id="PTHR45772">
    <property type="entry name" value="CONSERVED COMPONENT OF ABC TRANSPORTER FOR NATURAL AMINO ACIDS-RELATED"/>
    <property type="match status" value="1"/>
</dbReference>
<dbReference type="AlphaFoldDB" id="A0A8J4EFW1"/>
<comment type="caution">
    <text evidence="12">The sequence shown here is derived from an EMBL/GenBank/DDBJ whole genome shotgun (WGS) entry which is preliminary data.</text>
</comment>
<feature type="transmembrane region" description="Helical" evidence="10">
    <location>
        <begin position="537"/>
        <end position="567"/>
    </location>
</feature>
<keyword evidence="2" id="KW-0813">Transport</keyword>
<feature type="transmembrane region" description="Helical" evidence="10">
    <location>
        <begin position="455"/>
        <end position="475"/>
    </location>
</feature>
<dbReference type="SUPFAM" id="SSF52540">
    <property type="entry name" value="P-loop containing nucleoside triphosphate hydrolases"/>
    <property type="match status" value="1"/>
</dbReference>
<gene>
    <name evidence="12" type="ORF">Voc01_054290</name>
</gene>
<evidence type="ECO:0000259" key="11">
    <source>
        <dbReference type="PROSITE" id="PS50893"/>
    </source>
</evidence>
<dbReference type="EMBL" id="BOPH01000081">
    <property type="protein sequence ID" value="GIJ70512.1"/>
    <property type="molecule type" value="Genomic_DNA"/>
</dbReference>
<feature type="transmembrane region" description="Helical" evidence="10">
    <location>
        <begin position="506"/>
        <end position="525"/>
    </location>
</feature>
<dbReference type="SMART" id="SM00382">
    <property type="entry name" value="AAA"/>
    <property type="match status" value="1"/>
</dbReference>
<dbReference type="InterPro" id="IPR001851">
    <property type="entry name" value="ABC_transp_permease"/>
</dbReference>
<feature type="transmembrane region" description="Helical" evidence="10">
    <location>
        <begin position="188"/>
        <end position="210"/>
    </location>
</feature>
<feature type="region of interest" description="Disordered" evidence="9">
    <location>
        <begin position="624"/>
        <end position="647"/>
    </location>
</feature>
<feature type="transmembrane region" description="Helical" evidence="10">
    <location>
        <begin position="237"/>
        <end position="254"/>
    </location>
</feature>
<dbReference type="Proteomes" id="UP000635606">
    <property type="component" value="Unassembled WGS sequence"/>
</dbReference>
<dbReference type="CDD" id="cd06581">
    <property type="entry name" value="TM_PBP1_LivM_like"/>
    <property type="match status" value="1"/>
</dbReference>
<evidence type="ECO:0000256" key="10">
    <source>
        <dbReference type="SAM" id="Phobius"/>
    </source>
</evidence>
<feature type="transmembrane region" description="Helical" evidence="10">
    <location>
        <begin position="325"/>
        <end position="347"/>
    </location>
</feature>
<evidence type="ECO:0000256" key="7">
    <source>
        <dbReference type="ARBA" id="ARBA00022989"/>
    </source>
</evidence>
<evidence type="ECO:0000256" key="3">
    <source>
        <dbReference type="ARBA" id="ARBA00022475"/>
    </source>
</evidence>
<proteinExistence type="predicted"/>
<feature type="transmembrane region" description="Helical" evidence="10">
    <location>
        <begin position="260"/>
        <end position="278"/>
    </location>
</feature>